<dbReference type="Proteomes" id="UP001595279">
    <property type="component" value="Unassembled WGS sequence"/>
</dbReference>
<keyword evidence="5 9" id="KW-0627">Porphyrin biosynthesis</keyword>
<organism evidence="11 12">
    <name type="scientific">Virgibacillus xinjiangensis</name>
    <dbReference type="NCBI Taxonomy" id="393090"/>
    <lineage>
        <taxon>Bacteria</taxon>
        <taxon>Bacillati</taxon>
        <taxon>Bacillota</taxon>
        <taxon>Bacilli</taxon>
        <taxon>Bacillales</taxon>
        <taxon>Bacillaceae</taxon>
        <taxon>Virgibacillus</taxon>
    </lineage>
</organism>
<dbReference type="InterPro" id="IPR036108">
    <property type="entry name" value="4pyrrol_syn_uPrphyn_synt_sf"/>
</dbReference>
<accession>A0ABV7CUC3</accession>
<feature type="domain" description="Tetrapyrrole biosynthesis uroporphyrinogen III synthase" evidence="10">
    <location>
        <begin position="21"/>
        <end position="241"/>
    </location>
</feature>
<sequence length="253" mass="28342">MAVSLKGKKILVTREEHQAKTLADKVKRLEGIPVTVPLLKITCKDCKDNRKILERLQTIEWIFFTSANGVHCFFQTLKQDKELSMQGIKTAVVGHKTEAALASYGFTADFVPSIYDAKAMGNEFLNRYANPGPILLVRGNRSRNVLPDTFSALGIPFEMVEVYDTSLNLQMKQVLQEKLRLENIDILTFTSPSAVEAFCEMTPNRETPCICIGSTTKKRAEEMGFYEVLSPEVFTTDSMLELISDYIAGKDGL</sequence>
<evidence type="ECO:0000256" key="3">
    <source>
        <dbReference type="ARBA" id="ARBA00013109"/>
    </source>
</evidence>
<dbReference type="GO" id="GO:0004852">
    <property type="term" value="F:uroporphyrinogen-III synthase activity"/>
    <property type="evidence" value="ECO:0007669"/>
    <property type="project" value="UniProtKB-EC"/>
</dbReference>
<dbReference type="EC" id="4.2.1.75" evidence="3 9"/>
<evidence type="ECO:0000256" key="5">
    <source>
        <dbReference type="ARBA" id="ARBA00023244"/>
    </source>
</evidence>
<evidence type="ECO:0000256" key="8">
    <source>
        <dbReference type="ARBA" id="ARBA00048617"/>
    </source>
</evidence>
<dbReference type="Pfam" id="PF02602">
    <property type="entry name" value="HEM4"/>
    <property type="match status" value="1"/>
</dbReference>
<comment type="caution">
    <text evidence="11">The sequence shown here is derived from an EMBL/GenBank/DDBJ whole genome shotgun (WGS) entry which is preliminary data.</text>
</comment>
<evidence type="ECO:0000256" key="6">
    <source>
        <dbReference type="ARBA" id="ARBA00037589"/>
    </source>
</evidence>
<evidence type="ECO:0000313" key="11">
    <source>
        <dbReference type="EMBL" id="MFC3040031.1"/>
    </source>
</evidence>
<dbReference type="InterPro" id="IPR003754">
    <property type="entry name" value="4pyrrol_synth_uPrphyn_synth"/>
</dbReference>
<evidence type="ECO:0000313" key="12">
    <source>
        <dbReference type="Proteomes" id="UP001595279"/>
    </source>
</evidence>
<comment type="pathway">
    <text evidence="1 9">Porphyrin-containing compound metabolism; protoporphyrin-IX biosynthesis; coproporphyrinogen-III from 5-aminolevulinate: step 3/4.</text>
</comment>
<evidence type="ECO:0000256" key="1">
    <source>
        <dbReference type="ARBA" id="ARBA00004772"/>
    </source>
</evidence>
<reference evidence="12" key="1">
    <citation type="journal article" date="2019" name="Int. J. Syst. Evol. Microbiol.">
        <title>The Global Catalogue of Microorganisms (GCM) 10K type strain sequencing project: providing services to taxonomists for standard genome sequencing and annotation.</title>
        <authorList>
            <consortium name="The Broad Institute Genomics Platform"/>
            <consortium name="The Broad Institute Genome Sequencing Center for Infectious Disease"/>
            <person name="Wu L."/>
            <person name="Ma J."/>
        </authorList>
    </citation>
    <scope>NUCLEOTIDE SEQUENCE [LARGE SCALE GENOMIC DNA]</scope>
    <source>
        <strain evidence="12">KCTC 13128</strain>
    </source>
</reference>
<comment type="function">
    <text evidence="6 9">Catalyzes cyclization of the linear tetrapyrrole, hydroxymethylbilane, to the macrocyclic uroporphyrinogen III.</text>
</comment>
<comment type="catalytic activity">
    <reaction evidence="8 9">
        <text>hydroxymethylbilane = uroporphyrinogen III + H2O</text>
        <dbReference type="Rhea" id="RHEA:18965"/>
        <dbReference type="ChEBI" id="CHEBI:15377"/>
        <dbReference type="ChEBI" id="CHEBI:57308"/>
        <dbReference type="ChEBI" id="CHEBI:57845"/>
        <dbReference type="EC" id="4.2.1.75"/>
    </reaction>
</comment>
<protein>
    <recommendedName>
        <fullName evidence="7 9">Uroporphyrinogen-III synthase</fullName>
        <ecNumber evidence="3 9">4.2.1.75</ecNumber>
    </recommendedName>
</protein>
<dbReference type="EMBL" id="JBHRSA010000031">
    <property type="protein sequence ID" value="MFC3040031.1"/>
    <property type="molecule type" value="Genomic_DNA"/>
</dbReference>
<evidence type="ECO:0000256" key="4">
    <source>
        <dbReference type="ARBA" id="ARBA00023239"/>
    </source>
</evidence>
<name>A0ABV7CUC3_9BACI</name>
<proteinExistence type="inferred from homology"/>
<evidence type="ECO:0000256" key="7">
    <source>
        <dbReference type="ARBA" id="ARBA00040167"/>
    </source>
</evidence>
<dbReference type="SUPFAM" id="SSF69618">
    <property type="entry name" value="HemD-like"/>
    <property type="match status" value="1"/>
</dbReference>
<gene>
    <name evidence="11" type="ORF">ACFOGI_07175</name>
</gene>
<dbReference type="RefSeq" id="WP_390270638.1">
    <property type="nucleotide sequence ID" value="NZ_JBHRSA010000031.1"/>
</dbReference>
<evidence type="ECO:0000256" key="2">
    <source>
        <dbReference type="ARBA" id="ARBA00008133"/>
    </source>
</evidence>
<comment type="similarity">
    <text evidence="2 9">Belongs to the uroporphyrinogen-III synthase family.</text>
</comment>
<keyword evidence="12" id="KW-1185">Reference proteome</keyword>
<evidence type="ECO:0000256" key="9">
    <source>
        <dbReference type="RuleBase" id="RU366031"/>
    </source>
</evidence>
<dbReference type="InterPro" id="IPR039793">
    <property type="entry name" value="UROS/Hem4"/>
</dbReference>
<dbReference type="PANTHER" id="PTHR38042:SF1">
    <property type="entry name" value="UROPORPHYRINOGEN-III SYNTHASE, CHLOROPLASTIC"/>
    <property type="match status" value="1"/>
</dbReference>
<dbReference type="PANTHER" id="PTHR38042">
    <property type="entry name" value="UROPORPHYRINOGEN-III SYNTHASE, CHLOROPLASTIC"/>
    <property type="match status" value="1"/>
</dbReference>
<evidence type="ECO:0000259" key="10">
    <source>
        <dbReference type="Pfam" id="PF02602"/>
    </source>
</evidence>
<dbReference type="CDD" id="cd06578">
    <property type="entry name" value="HemD"/>
    <property type="match status" value="1"/>
</dbReference>
<dbReference type="Gene3D" id="3.40.50.10090">
    <property type="match status" value="2"/>
</dbReference>
<keyword evidence="4 9" id="KW-0456">Lyase</keyword>